<dbReference type="SUPFAM" id="SSF53098">
    <property type="entry name" value="Ribonuclease H-like"/>
    <property type="match status" value="1"/>
</dbReference>
<protein>
    <submittedName>
        <fullName evidence="3">Transposase</fullName>
    </submittedName>
</protein>
<dbReference type="InterPro" id="IPR012337">
    <property type="entry name" value="RNaseH-like_sf"/>
</dbReference>
<dbReference type="InterPro" id="IPR014833">
    <property type="entry name" value="TnsA_N"/>
</dbReference>
<feature type="region of interest" description="Disordered" evidence="1">
    <location>
        <begin position="759"/>
        <end position="794"/>
    </location>
</feature>
<dbReference type="RefSeq" id="WP_354548023.1">
    <property type="nucleotide sequence ID" value="NZ_JBEPSD010000001.1"/>
</dbReference>
<keyword evidence="4" id="KW-1185">Reference proteome</keyword>
<dbReference type="Proteomes" id="UP001549251">
    <property type="component" value="Unassembled WGS sequence"/>
</dbReference>
<dbReference type="InterPro" id="IPR036397">
    <property type="entry name" value="RNaseH_sf"/>
</dbReference>
<dbReference type="Gene3D" id="3.30.420.10">
    <property type="entry name" value="Ribonuclease H-like superfamily/Ribonuclease H"/>
    <property type="match status" value="1"/>
</dbReference>
<evidence type="ECO:0000259" key="2">
    <source>
        <dbReference type="PROSITE" id="PS50994"/>
    </source>
</evidence>
<reference evidence="3 4" key="1">
    <citation type="submission" date="2024-06" db="EMBL/GenBank/DDBJ databases">
        <title>Sorghum-associated microbial communities from plants grown in Nebraska, USA.</title>
        <authorList>
            <person name="Schachtman D."/>
        </authorList>
    </citation>
    <scope>NUCLEOTIDE SEQUENCE [LARGE SCALE GENOMIC DNA]</scope>
    <source>
        <strain evidence="3 4">1757</strain>
    </source>
</reference>
<dbReference type="Pfam" id="PF08722">
    <property type="entry name" value="Tn7_TnsA-like_N"/>
    <property type="match status" value="1"/>
</dbReference>
<dbReference type="InterPro" id="IPR001584">
    <property type="entry name" value="Integrase_cat-core"/>
</dbReference>
<organism evidence="3 4">
    <name type="scientific">Rhodanobacter soli</name>
    <dbReference type="NCBI Taxonomy" id="590609"/>
    <lineage>
        <taxon>Bacteria</taxon>
        <taxon>Pseudomonadati</taxon>
        <taxon>Pseudomonadota</taxon>
        <taxon>Gammaproteobacteria</taxon>
        <taxon>Lysobacterales</taxon>
        <taxon>Rhodanobacteraceae</taxon>
        <taxon>Rhodanobacter</taxon>
    </lineage>
</organism>
<gene>
    <name evidence="3" type="ORF">ABIE04_001433</name>
</gene>
<accession>A0ABV2PVN9</accession>
<evidence type="ECO:0000313" key="4">
    <source>
        <dbReference type="Proteomes" id="UP001549251"/>
    </source>
</evidence>
<comment type="caution">
    <text evidence="3">The sequence shown here is derived from an EMBL/GenBank/DDBJ whole genome shotgun (WGS) entry which is preliminary data.</text>
</comment>
<evidence type="ECO:0000256" key="1">
    <source>
        <dbReference type="SAM" id="MobiDB-lite"/>
    </source>
</evidence>
<sequence>MLSSTEFAVYCAQAKLCAAAVEYISVVRAGPPARRVGDTARGNVCARIPSKGIGLTVQAESRTCEALFVYESELSLDVLEVWDQPMPLQLRRDKGAKGTHVANYTPDFLVLRKHGPALVQCKPHTALEENIANKPEEWSYSEGIPRFIPATIAAEKLGLPHEIYVADDTAPRYLANLEFLHALLLGHSAEFSDDACRRVLEKLRGSPTIHELCSAKRGPEPAAIYQLLARSKIFGALKAQLLSQQDRFRVFTDRAEAEEFQARLLQSYRAMPDEGSETDLAALLRATPNELEHATVIYAGIQEVLAGVRKPTRNEYRYLQRLSDASPLGTHPVAACLPRFSARGNRVPRLTPDQERIIEDVVKTHWISGLCKDKSQLLGHVDNACTKQDVPRISKSTLRARCAKVAPEQVAYGRLGMRGYHSIRPPVSAEYATLRCEIPGLIGHIDSTQFDARVWSSFELAKFCEPPWLYVFYDEATTRALGAWLGFGKSDRFAVSLAFRDLAKRQGRVPAYIFEDRGSEYGSILWEQLLASSSSTKYSRPASAPRFDGLVESALKQINFRIANRLAGATWADQRSRSASGTKKSRATARLELEVIIREFRYFEFEEFNKVTHGVADGCPDDLWYRGELEYGQVGHPITLDLPFLIATSVPVNVELGKHKGLRCGYREYWSDELDEVRRPFRFEEARLDPDPPSTLYVKWKGKWFVTHSRDHNAIVPLSVEGRFFEHHRVRSNSRTSRDEGRRSHERIAKRVEQLEASHAAAAACEKASGGMTDDATPPPPAPNHPQAESVNLDRYTDISFVH</sequence>
<dbReference type="PROSITE" id="PS50994">
    <property type="entry name" value="INTEGRASE"/>
    <property type="match status" value="1"/>
</dbReference>
<feature type="domain" description="Integrase catalytic" evidence="2">
    <location>
        <begin position="435"/>
        <end position="628"/>
    </location>
</feature>
<feature type="compositionally biased region" description="Low complexity" evidence="1">
    <location>
        <begin position="759"/>
        <end position="776"/>
    </location>
</feature>
<proteinExistence type="predicted"/>
<evidence type="ECO:0000313" key="3">
    <source>
        <dbReference type="EMBL" id="MET4569106.1"/>
    </source>
</evidence>
<name>A0ABV2PVN9_9GAMM</name>
<dbReference type="EMBL" id="JBEPSD010000001">
    <property type="protein sequence ID" value="MET4569106.1"/>
    <property type="molecule type" value="Genomic_DNA"/>
</dbReference>